<feature type="compositionally biased region" description="Acidic residues" evidence="1">
    <location>
        <begin position="48"/>
        <end position="57"/>
    </location>
</feature>
<keyword evidence="3" id="KW-1185">Reference proteome</keyword>
<gene>
    <name evidence="2" type="ORF">H0H81_012270</name>
</gene>
<protein>
    <submittedName>
        <fullName evidence="2">Uncharacterized protein</fullName>
    </submittedName>
</protein>
<dbReference type="EMBL" id="JABCKI010006164">
    <property type="protein sequence ID" value="KAG5635149.1"/>
    <property type="molecule type" value="Genomic_DNA"/>
</dbReference>
<reference evidence="2" key="2">
    <citation type="submission" date="2021-10" db="EMBL/GenBank/DDBJ databases">
        <title>Phylogenomics reveals ancestral predisposition of the termite-cultivated fungus Termitomyces towards a domesticated lifestyle.</title>
        <authorList>
            <person name="Auxier B."/>
            <person name="Grum-Grzhimaylo A."/>
            <person name="Cardenas M.E."/>
            <person name="Lodge J.D."/>
            <person name="Laessoe T."/>
            <person name="Pedersen O."/>
            <person name="Smith M.E."/>
            <person name="Kuyper T.W."/>
            <person name="Franco-Molano E.A."/>
            <person name="Baroni T.J."/>
            <person name="Aanen D.K."/>
        </authorList>
    </citation>
    <scope>NUCLEOTIDE SEQUENCE</scope>
    <source>
        <strain evidence="2">D49</strain>
    </source>
</reference>
<dbReference type="Proteomes" id="UP000717328">
    <property type="component" value="Unassembled WGS sequence"/>
</dbReference>
<organism evidence="2 3">
    <name type="scientific">Sphagnurus paluster</name>
    <dbReference type="NCBI Taxonomy" id="117069"/>
    <lineage>
        <taxon>Eukaryota</taxon>
        <taxon>Fungi</taxon>
        <taxon>Dikarya</taxon>
        <taxon>Basidiomycota</taxon>
        <taxon>Agaricomycotina</taxon>
        <taxon>Agaricomycetes</taxon>
        <taxon>Agaricomycetidae</taxon>
        <taxon>Agaricales</taxon>
        <taxon>Tricholomatineae</taxon>
        <taxon>Lyophyllaceae</taxon>
        <taxon>Sphagnurus</taxon>
    </lineage>
</organism>
<dbReference type="AlphaFoldDB" id="A0A9P7FQI3"/>
<comment type="caution">
    <text evidence="2">The sequence shown here is derived from an EMBL/GenBank/DDBJ whole genome shotgun (WGS) entry which is preliminary data.</text>
</comment>
<evidence type="ECO:0000313" key="3">
    <source>
        <dbReference type="Proteomes" id="UP000717328"/>
    </source>
</evidence>
<proteinExistence type="predicted"/>
<evidence type="ECO:0000256" key="1">
    <source>
        <dbReference type="SAM" id="MobiDB-lite"/>
    </source>
</evidence>
<sequence length="548" mass="60887">MPYSAPPLRTIALRFVPLAGLIFSLILYSNSHTTSLHISAFTRPSTLDDNDETDDFNEQGTSGAHTYRPDGLLEVNPARTHPIFDLIDLAHARWKFKLARASTTLDEAVQEYVRRYNRRPPRGFDKWWDYVTAHNVQLPDEYDQIHRDLAPFWGYHPTYLQQLQASEELRADSFTLGKNASSESGGRVAVLRTAFRDAHGSSEWNPEKFLGGAYSIMEVLKEVEHDLPEFRAVVSPHDSPTLFADYEIKRAALDAADRGTYVDPDTLVPGEKLGWLSGCAPSSPARQAPAHPIPNPSTPAKNKTKTKTFIFDHRKSMDPCTHPTHLTHVGEFLAHPHPHPAPSPHLLPRFAYCATQMHHDIQVPTLSGWVRGPGTSKEDEEDEADPPWEARLDARLSWRGANTGMWHAPHTRWRDAQRARLVGLAGALNGSVRVLLPGAAGTGETGSGNRNDKRSGSGSWGGNGSGSARAARVGEGVEMKRALVNPAMMDVAFAGEPVGCHEETCGVLRREFEWRKRQDAREAGRFKYVIDVRSRSRAVQLGVLFNLT</sequence>
<accession>A0A9P7FQI3</accession>
<feature type="region of interest" description="Disordered" evidence="1">
    <location>
        <begin position="47"/>
        <end position="70"/>
    </location>
</feature>
<name>A0A9P7FQI3_9AGAR</name>
<reference evidence="2" key="1">
    <citation type="submission" date="2021-02" db="EMBL/GenBank/DDBJ databases">
        <authorList>
            <person name="Nieuwenhuis M."/>
            <person name="Van De Peppel L.J.J."/>
        </authorList>
    </citation>
    <scope>NUCLEOTIDE SEQUENCE</scope>
    <source>
        <strain evidence="2">D49</strain>
    </source>
</reference>
<feature type="region of interest" description="Disordered" evidence="1">
    <location>
        <begin position="439"/>
        <end position="472"/>
    </location>
</feature>
<evidence type="ECO:0000313" key="2">
    <source>
        <dbReference type="EMBL" id="KAG5635149.1"/>
    </source>
</evidence>
<feature type="region of interest" description="Disordered" evidence="1">
    <location>
        <begin position="281"/>
        <end position="303"/>
    </location>
</feature>
<dbReference type="OrthoDB" id="541052at2759"/>
<feature type="region of interest" description="Disordered" evidence="1">
    <location>
        <begin position="366"/>
        <end position="387"/>
    </location>
</feature>